<protein>
    <submittedName>
        <fullName evidence="1">Expressed protein</fullName>
    </submittedName>
</protein>
<proteinExistence type="predicted"/>
<accession>A0AAV0BI65</accession>
<evidence type="ECO:0000313" key="2">
    <source>
        <dbReference type="Proteomes" id="UP001153365"/>
    </source>
</evidence>
<dbReference type="AlphaFoldDB" id="A0AAV0BI65"/>
<dbReference type="Proteomes" id="UP001153365">
    <property type="component" value="Unassembled WGS sequence"/>
</dbReference>
<sequence>MNDSKALQSQPLILQSKESHKLLQYSPFSMLVLFILTVPQRAAAHAEVVKLSSPLFVNCDGGYVADGCQSTIDDLFKVKGAELVNSVHNFHSTPPQEWNCKLTYWTEKGKEAAFLIGRQGLIDASKQLSDECKRRNAVKYNVNSKKSAHNVLITYYNDKKLYLVIDKKPTV</sequence>
<evidence type="ECO:0000313" key="1">
    <source>
        <dbReference type="EMBL" id="CAH7685244.1"/>
    </source>
</evidence>
<name>A0AAV0BI65_PHAPC</name>
<dbReference type="EMBL" id="CALTRL010005715">
    <property type="protein sequence ID" value="CAH7685244.1"/>
    <property type="molecule type" value="Genomic_DNA"/>
</dbReference>
<comment type="caution">
    <text evidence="1">The sequence shown here is derived from an EMBL/GenBank/DDBJ whole genome shotgun (WGS) entry which is preliminary data.</text>
</comment>
<keyword evidence="2" id="KW-1185">Reference proteome</keyword>
<reference evidence="1" key="1">
    <citation type="submission" date="2022-06" db="EMBL/GenBank/DDBJ databases">
        <authorList>
            <consortium name="SYNGENTA / RWTH Aachen University"/>
        </authorList>
    </citation>
    <scope>NUCLEOTIDE SEQUENCE</scope>
</reference>
<gene>
    <name evidence="1" type="ORF">PPACK8108_LOCUS19733</name>
</gene>
<organism evidence="1 2">
    <name type="scientific">Phakopsora pachyrhizi</name>
    <name type="common">Asian soybean rust disease fungus</name>
    <dbReference type="NCBI Taxonomy" id="170000"/>
    <lineage>
        <taxon>Eukaryota</taxon>
        <taxon>Fungi</taxon>
        <taxon>Dikarya</taxon>
        <taxon>Basidiomycota</taxon>
        <taxon>Pucciniomycotina</taxon>
        <taxon>Pucciniomycetes</taxon>
        <taxon>Pucciniales</taxon>
        <taxon>Phakopsoraceae</taxon>
        <taxon>Phakopsora</taxon>
    </lineage>
</organism>